<keyword evidence="8" id="KW-1185">Reference proteome</keyword>
<feature type="region of interest" description="Disordered" evidence="6">
    <location>
        <begin position="291"/>
        <end position="311"/>
    </location>
</feature>
<dbReference type="GeneID" id="25266453"/>
<proteinExistence type="inferred from homology"/>
<keyword evidence="5" id="KW-0539">Nucleus</keyword>
<protein>
    <submittedName>
        <fullName evidence="7">SNF5-domain-containing protein</fullName>
    </submittedName>
</protein>
<reference evidence="7 8" key="1">
    <citation type="submission" date="2014-05" db="EMBL/GenBank/DDBJ databases">
        <title>Draft genome sequence of a rare smut relative, Tilletiaria anomala UBC 951.</title>
        <authorList>
            <consortium name="DOE Joint Genome Institute"/>
            <person name="Toome M."/>
            <person name="Kuo A."/>
            <person name="Henrissat B."/>
            <person name="Lipzen A."/>
            <person name="Tritt A."/>
            <person name="Yoshinaga Y."/>
            <person name="Zane M."/>
            <person name="Barry K."/>
            <person name="Grigoriev I.V."/>
            <person name="Spatafora J.W."/>
            <person name="Aimea M.C."/>
        </authorList>
    </citation>
    <scope>NUCLEOTIDE SEQUENCE [LARGE SCALE GENOMIC DNA]</scope>
    <source>
        <strain evidence="7 8">UBC 951</strain>
    </source>
</reference>
<feature type="compositionally biased region" description="Basic and acidic residues" evidence="6">
    <location>
        <begin position="951"/>
        <end position="970"/>
    </location>
</feature>
<dbReference type="EMBL" id="JMSN01000026">
    <property type="protein sequence ID" value="KDN48178.1"/>
    <property type="molecule type" value="Genomic_DNA"/>
</dbReference>
<feature type="region of interest" description="Disordered" evidence="6">
    <location>
        <begin position="1174"/>
        <end position="1270"/>
    </location>
</feature>
<evidence type="ECO:0000256" key="3">
    <source>
        <dbReference type="ARBA" id="ARBA00023015"/>
    </source>
</evidence>
<dbReference type="Proteomes" id="UP000027361">
    <property type="component" value="Unassembled WGS sequence"/>
</dbReference>
<evidence type="ECO:0000313" key="8">
    <source>
        <dbReference type="Proteomes" id="UP000027361"/>
    </source>
</evidence>
<comment type="similarity">
    <text evidence="2">Belongs to the SNF5 family.</text>
</comment>
<dbReference type="InParanoid" id="A0A066W6J9"/>
<feature type="compositionally biased region" description="Basic and acidic residues" evidence="6">
    <location>
        <begin position="825"/>
        <end position="837"/>
    </location>
</feature>
<keyword evidence="3" id="KW-0805">Transcription regulation</keyword>
<evidence type="ECO:0000256" key="6">
    <source>
        <dbReference type="SAM" id="MobiDB-lite"/>
    </source>
</evidence>
<evidence type="ECO:0000256" key="5">
    <source>
        <dbReference type="ARBA" id="ARBA00023242"/>
    </source>
</evidence>
<organism evidence="7 8">
    <name type="scientific">Tilletiaria anomala (strain ATCC 24038 / CBS 436.72 / UBC 951)</name>
    <dbReference type="NCBI Taxonomy" id="1037660"/>
    <lineage>
        <taxon>Eukaryota</taxon>
        <taxon>Fungi</taxon>
        <taxon>Dikarya</taxon>
        <taxon>Basidiomycota</taxon>
        <taxon>Ustilaginomycotina</taxon>
        <taxon>Exobasidiomycetes</taxon>
        <taxon>Georgefischeriales</taxon>
        <taxon>Tilletiariaceae</taxon>
        <taxon>Tilletiaria</taxon>
    </lineage>
</organism>
<feature type="compositionally biased region" description="Polar residues" evidence="6">
    <location>
        <begin position="984"/>
        <end position="997"/>
    </location>
</feature>
<name>A0A066W6J9_TILAU</name>
<feature type="compositionally biased region" description="Polar residues" evidence="6">
    <location>
        <begin position="294"/>
        <end position="306"/>
    </location>
</feature>
<dbReference type="GO" id="GO:0000228">
    <property type="term" value="C:nuclear chromosome"/>
    <property type="evidence" value="ECO:0007669"/>
    <property type="project" value="InterPro"/>
</dbReference>
<feature type="compositionally biased region" description="Basic residues" evidence="6">
    <location>
        <begin position="838"/>
        <end position="848"/>
    </location>
</feature>
<gene>
    <name evidence="7" type="ORF">K437DRAFT_273483</name>
</gene>
<feature type="region of interest" description="Disordered" evidence="6">
    <location>
        <begin position="810"/>
        <end position="857"/>
    </location>
</feature>
<feature type="compositionally biased region" description="Polar residues" evidence="6">
    <location>
        <begin position="137"/>
        <end position="158"/>
    </location>
</feature>
<dbReference type="GO" id="GO:0006338">
    <property type="term" value="P:chromatin remodeling"/>
    <property type="evidence" value="ECO:0007669"/>
    <property type="project" value="InterPro"/>
</dbReference>
<dbReference type="HOGENOM" id="CLU_257400_0_0_1"/>
<evidence type="ECO:0000256" key="2">
    <source>
        <dbReference type="ARBA" id="ARBA00010239"/>
    </source>
</evidence>
<dbReference type="OrthoDB" id="515064at2759"/>
<dbReference type="InterPro" id="IPR006939">
    <property type="entry name" value="SNF5"/>
</dbReference>
<dbReference type="Pfam" id="PF04855">
    <property type="entry name" value="SNF5"/>
    <property type="match status" value="1"/>
</dbReference>
<comment type="caution">
    <text evidence="7">The sequence shown here is derived from an EMBL/GenBank/DDBJ whole genome shotgun (WGS) entry which is preliminary data.</text>
</comment>
<feature type="region of interest" description="Disordered" evidence="6">
    <location>
        <begin position="949"/>
        <end position="1000"/>
    </location>
</feature>
<dbReference type="PANTHER" id="PTHR10019">
    <property type="entry name" value="SNF5"/>
    <property type="match status" value="1"/>
</dbReference>
<feature type="compositionally biased region" description="Low complexity" evidence="6">
    <location>
        <begin position="1228"/>
        <end position="1264"/>
    </location>
</feature>
<keyword evidence="4" id="KW-0804">Transcription</keyword>
<evidence type="ECO:0000256" key="1">
    <source>
        <dbReference type="ARBA" id="ARBA00004123"/>
    </source>
</evidence>
<dbReference type="FunCoup" id="A0A066W6J9">
    <property type="interactions" value="130"/>
</dbReference>
<evidence type="ECO:0000256" key="4">
    <source>
        <dbReference type="ARBA" id="ARBA00023163"/>
    </source>
</evidence>
<feature type="region of interest" description="Disordered" evidence="6">
    <location>
        <begin position="1066"/>
        <end position="1114"/>
    </location>
</feature>
<evidence type="ECO:0000313" key="7">
    <source>
        <dbReference type="EMBL" id="KDN48178.1"/>
    </source>
</evidence>
<sequence>MSCDKSSRLTFGQTCGVVDTDEQGDPVIATATMNGHVRLDSYGGPNGTGVAPNALATPVRPDGHNGSSFPGAVRTAYTPGAMGGPGRAYQMPMSGASVAPTAPWLNSPAGVAPSSYLNGSSAFQAPMHHARAESIASDVQQTQPSSPSMAVVNNQQHSQARRGSSHAHGAARVNGIEAHSASVPNGNTTLGRFLDATEQRRLFQSAVMTAASRPGSTPIQVLMQEGYLCADIKYLPDPSLGGLPDGNAIVSFAHAAALQLPQAAFIPPFAPYGADMGQNVLLGRAISNAGERPSTATNVGSPQGSSVGAEHSPYNHVAVAPQNTTPRMSGLSHFAASPGHAGSVMNKGSSPSGPSFYHTGPKEEPLANGSGSLGLGARRSASVSSYGGTGPHPPHRLLPSATSMHGPFQPGLMRSGPIDDPDIPPLLGGPLPERSAAGTLLTRYNTRVIPLPTDGTDAESHASHYAPLTETDEQVLLQIMRKDIEYQDIFEAHQTKTTAKLHQYAQAMRPAKRVKLVHSQTGLHWWERSSDEDLSSIGKDHESFRLIFPTDRRRSTENSSLRGARIELDMSKAARRRVAQQYEDVVPIRLEIDVEPLRLRDTFLWNAADDHVSAETFAAVLCDDLGLPAFVFAAPIRESVQSQIQEHSQMQALRPKASLPDAAKLAGAGVLGCADRKWWEEMRDKIISGQQDAGYSRRRMEDHDGWQTDLRIPIKLDITVGGMQLVDQFEWDISDEENSPELFADTFAADLGLAGEFKTAIAHSIREQVETHIRSLTLVGYAFDGSAVVDDELRTAFLPALISPARSEVEADNHTPRLSQLTEAEIDRIDREREREARRKRRQTRGRRGVTLPDREPLKTQRTPAVYGLQNVSASESLAFSMAFNNTSAPVVAAPARRAAAIAAAASIGPAWQDMNGTPPPVPELPALDEKRLRVENYRMYFKYPGGLGRRKGEGGSKTSDARDTLKEAKLSGPSASGRLAGSENGTSSRGASTRVSQPLVPGQHPNWHDGVWHCSNCGIPEGLAPSRRKGPIGDKSLCGPCGKSWHKHRRVPAADYTRDFSVHQARLSKSSSEPSSVLQGTNGTLSVSAPGPTRSNVTSAGDSPVQIPPVEDGAGADESIAQLEDDPKEPLFLAANSSSGPDALGAPLLNTCDDDEDAFADGKAVERVSAVVSEAKPATRPGSPDLPLQDFGAFSDSDSDSDSSDSMAAPRKKPGIAHANDPCLGQSAAPATSATAAAPTATIATAPVRAASPEKVPAAIQDAQPPPPAWLEKSAEKLRGKYPHDRFEIYLRPKQAGGVGPSVTPEWRMRCLDCPGKLYTPGPGESLNNFEIHLKNRAHRAAVAKRRETQQQEY</sequence>
<dbReference type="STRING" id="1037660.A0A066W6J9"/>
<feature type="region of interest" description="Disordered" evidence="6">
    <location>
        <begin position="131"/>
        <end position="170"/>
    </location>
</feature>
<accession>A0A066W6J9</accession>
<dbReference type="RefSeq" id="XP_013244026.1">
    <property type="nucleotide sequence ID" value="XM_013388572.1"/>
</dbReference>
<feature type="region of interest" description="Disordered" evidence="6">
    <location>
        <begin position="340"/>
        <end position="398"/>
    </location>
</feature>
<comment type="subcellular location">
    <subcellularLocation>
        <location evidence="1">Nucleus</location>
    </subcellularLocation>
</comment>
<feature type="compositionally biased region" description="Polar residues" evidence="6">
    <location>
        <begin position="1078"/>
        <end position="1102"/>
    </location>
</feature>